<dbReference type="Pfam" id="PF23055">
    <property type="entry name" value="DUF7041"/>
    <property type="match status" value="1"/>
</dbReference>
<evidence type="ECO:0000313" key="3">
    <source>
        <dbReference type="Proteomes" id="UP000054776"/>
    </source>
</evidence>
<reference evidence="2 3" key="1">
    <citation type="submission" date="2015-01" db="EMBL/GenBank/DDBJ databases">
        <title>Evolution of Trichinella species and genotypes.</title>
        <authorList>
            <person name="Korhonen P.K."/>
            <person name="Edoardo P."/>
            <person name="Giuseppe L.R."/>
            <person name="Gasser R.B."/>
        </authorList>
    </citation>
    <scope>NUCLEOTIDE SEQUENCE [LARGE SCALE GENOMIC DNA]</scope>
    <source>
        <strain evidence="2">ISS3</strain>
    </source>
</reference>
<keyword evidence="3" id="KW-1185">Reference proteome</keyword>
<dbReference type="eggNOG" id="ENOG502S1R2">
    <property type="taxonomic scope" value="Eukaryota"/>
</dbReference>
<comment type="caution">
    <text evidence="2">The sequence shown here is derived from an EMBL/GenBank/DDBJ whole genome shotgun (WGS) entry which is preliminary data.</text>
</comment>
<protein>
    <recommendedName>
        <fullName evidence="1">DUF7041 domain-containing protein</fullName>
    </recommendedName>
</protein>
<dbReference type="Proteomes" id="UP000054776">
    <property type="component" value="Unassembled WGS sequence"/>
</dbReference>
<gene>
    <name evidence="2" type="ORF">T01_5210</name>
</gene>
<dbReference type="EMBL" id="JYDH01000061">
    <property type="protein sequence ID" value="KRY34788.1"/>
    <property type="molecule type" value="Genomic_DNA"/>
</dbReference>
<dbReference type="PANTHER" id="PTHR33327:SF3">
    <property type="entry name" value="RNA-DIRECTED DNA POLYMERASE"/>
    <property type="match status" value="1"/>
</dbReference>
<evidence type="ECO:0000259" key="1">
    <source>
        <dbReference type="Pfam" id="PF23055"/>
    </source>
</evidence>
<sequence length="137" mass="15567">MCVFCVRSSKRCTQQLVTRMSVKQDNLDIETVAISVKLLPFWPHSPRLWFAQAEAQFALQHVSASVIKYYYVIASLPDSVGPDVNDLLEPAGDPPYETLKRRLLERYGESDDNRFNALMNSALAGDTKSSQLLREMR</sequence>
<proteinExistence type="predicted"/>
<dbReference type="InParanoid" id="A0A0V1BCK4"/>
<evidence type="ECO:0000313" key="2">
    <source>
        <dbReference type="EMBL" id="KRY34788.1"/>
    </source>
</evidence>
<dbReference type="AlphaFoldDB" id="A0A0V1BCK4"/>
<name>A0A0V1BCK4_TRISP</name>
<dbReference type="OrthoDB" id="5919180at2759"/>
<feature type="domain" description="DUF7041" evidence="1">
    <location>
        <begin position="39"/>
        <end position="119"/>
    </location>
</feature>
<accession>A0A0V1BCK4</accession>
<dbReference type="InterPro" id="IPR055469">
    <property type="entry name" value="DUF7041"/>
</dbReference>
<organism evidence="2 3">
    <name type="scientific">Trichinella spiralis</name>
    <name type="common">Trichina worm</name>
    <dbReference type="NCBI Taxonomy" id="6334"/>
    <lineage>
        <taxon>Eukaryota</taxon>
        <taxon>Metazoa</taxon>
        <taxon>Ecdysozoa</taxon>
        <taxon>Nematoda</taxon>
        <taxon>Enoplea</taxon>
        <taxon>Dorylaimia</taxon>
        <taxon>Trichinellida</taxon>
        <taxon>Trichinellidae</taxon>
        <taxon>Trichinella</taxon>
    </lineage>
</organism>
<dbReference type="PANTHER" id="PTHR33327">
    <property type="entry name" value="ENDONUCLEASE"/>
    <property type="match status" value="1"/>
</dbReference>